<dbReference type="InterPro" id="IPR013785">
    <property type="entry name" value="Aldolase_TIM"/>
</dbReference>
<evidence type="ECO:0000313" key="2">
    <source>
        <dbReference type="Proteomes" id="UP000549052"/>
    </source>
</evidence>
<dbReference type="RefSeq" id="WP_246711887.1">
    <property type="nucleotide sequence ID" value="NZ_JACGXN010000009.1"/>
</dbReference>
<name>A0A839EK19_9HYPH</name>
<dbReference type="PANTHER" id="PTHR37418:SF1">
    <property type="entry name" value="3-KETO-5-AMINOHEXANOATE CLEAVAGE PROTEIN"/>
    <property type="match status" value="1"/>
</dbReference>
<proteinExistence type="predicted"/>
<dbReference type="EMBL" id="JACGXN010000009">
    <property type="protein sequence ID" value="MBA8880763.1"/>
    <property type="molecule type" value="Genomic_DNA"/>
</dbReference>
<dbReference type="InterPro" id="IPR008567">
    <property type="entry name" value="BKACE"/>
</dbReference>
<organism evidence="1 2">
    <name type="scientific">Phyllobacterium myrsinacearum</name>
    <dbReference type="NCBI Taxonomy" id="28101"/>
    <lineage>
        <taxon>Bacteria</taxon>
        <taxon>Pseudomonadati</taxon>
        <taxon>Pseudomonadota</taxon>
        <taxon>Alphaproteobacteria</taxon>
        <taxon>Hyphomicrobiales</taxon>
        <taxon>Phyllobacteriaceae</taxon>
        <taxon>Phyllobacterium</taxon>
    </lineage>
</organism>
<evidence type="ECO:0000313" key="1">
    <source>
        <dbReference type="EMBL" id="MBA8880763.1"/>
    </source>
</evidence>
<keyword evidence="2" id="KW-1185">Reference proteome</keyword>
<protein>
    <submittedName>
        <fullName evidence="1">Uncharacterized protein (DUF849 family)</fullName>
    </submittedName>
</protein>
<reference evidence="1 2" key="1">
    <citation type="submission" date="2020-07" db="EMBL/GenBank/DDBJ databases">
        <title>Genomic Encyclopedia of Type Strains, Phase IV (KMG-V): Genome sequencing to study the core and pangenomes of soil and plant-associated prokaryotes.</title>
        <authorList>
            <person name="Whitman W."/>
        </authorList>
    </citation>
    <scope>NUCLEOTIDE SEQUENCE [LARGE SCALE GENOMIC DNA]</scope>
    <source>
        <strain evidence="1 2">AN3</strain>
    </source>
</reference>
<dbReference type="Pfam" id="PF05853">
    <property type="entry name" value="BKACE"/>
    <property type="match status" value="1"/>
</dbReference>
<accession>A0A839EK19</accession>
<dbReference type="AlphaFoldDB" id="A0A839EK19"/>
<dbReference type="Proteomes" id="UP000549052">
    <property type="component" value="Unassembled WGS sequence"/>
</dbReference>
<gene>
    <name evidence="1" type="ORF">FHW16_004488</name>
</gene>
<dbReference type="GO" id="GO:0043720">
    <property type="term" value="F:3-keto-5-aminohexanoate cleavage activity"/>
    <property type="evidence" value="ECO:0007669"/>
    <property type="project" value="InterPro"/>
</dbReference>
<comment type="caution">
    <text evidence="1">The sequence shown here is derived from an EMBL/GenBank/DDBJ whole genome shotgun (WGS) entry which is preliminary data.</text>
</comment>
<dbReference type="PANTHER" id="PTHR37418">
    <property type="entry name" value="3-KETO-5-AMINOHEXANOATE CLEAVAGE ENZYME-RELATED"/>
    <property type="match status" value="1"/>
</dbReference>
<dbReference type="Gene3D" id="3.20.20.70">
    <property type="entry name" value="Aldolase class I"/>
    <property type="match status" value="1"/>
</dbReference>
<sequence>MIAQTAEETMMLQACLNGGRMRDFHPAVPFTAMELGADAALAVAAGARELHVHPRGPDGLESLDPDHVAETLQSIRAAVPGIPVGLSTHWRIPPGGLDRQEPIRRWTTMPDYVSINLIEEDAEDLIALVLGKGIGVEAGLWSVSDAERFVGLKNAEKCLRVLIEINEQDVAEGLAVAQGIEAVLKKAGSKLPILLHGDEASVWAIYREAMAKGFDSRIGLEDGNLLPSDQPARDNADLIRAAINLIS</sequence>